<keyword evidence="2" id="KW-1185">Reference proteome</keyword>
<organism evidence="1 2">
    <name type="scientific">Ambrosia artemisiifolia</name>
    <name type="common">Common ragweed</name>
    <dbReference type="NCBI Taxonomy" id="4212"/>
    <lineage>
        <taxon>Eukaryota</taxon>
        <taxon>Viridiplantae</taxon>
        <taxon>Streptophyta</taxon>
        <taxon>Embryophyta</taxon>
        <taxon>Tracheophyta</taxon>
        <taxon>Spermatophyta</taxon>
        <taxon>Magnoliopsida</taxon>
        <taxon>eudicotyledons</taxon>
        <taxon>Gunneridae</taxon>
        <taxon>Pentapetalae</taxon>
        <taxon>asterids</taxon>
        <taxon>campanulids</taxon>
        <taxon>Asterales</taxon>
        <taxon>Asteraceae</taxon>
        <taxon>Asteroideae</taxon>
        <taxon>Heliantheae alliance</taxon>
        <taxon>Heliantheae</taxon>
        <taxon>Ambrosia</taxon>
    </lineage>
</organism>
<sequence length="66" mass="6890">MAAMALVFSLAYDKVPVMGSRRWKMATVYGGWVSTLGNRAVDAGSDYSYFLLTVVASVCGGGGCSS</sequence>
<evidence type="ECO:0000313" key="1">
    <source>
        <dbReference type="EMBL" id="KAI7756340.1"/>
    </source>
</evidence>
<dbReference type="AlphaFoldDB" id="A0AAD5GV13"/>
<comment type="caution">
    <text evidence="1">The sequence shown here is derived from an EMBL/GenBank/DDBJ whole genome shotgun (WGS) entry which is preliminary data.</text>
</comment>
<evidence type="ECO:0000313" key="2">
    <source>
        <dbReference type="Proteomes" id="UP001206925"/>
    </source>
</evidence>
<dbReference type="Proteomes" id="UP001206925">
    <property type="component" value="Unassembled WGS sequence"/>
</dbReference>
<proteinExistence type="predicted"/>
<reference evidence="1" key="1">
    <citation type="submission" date="2022-06" db="EMBL/GenBank/DDBJ databases">
        <title>Uncovering the hologenomic basis of an extraordinary plant invasion.</title>
        <authorList>
            <person name="Bieker V.C."/>
            <person name="Martin M.D."/>
            <person name="Gilbert T."/>
            <person name="Hodgins K."/>
            <person name="Battlay P."/>
            <person name="Petersen B."/>
            <person name="Wilson J."/>
        </authorList>
    </citation>
    <scope>NUCLEOTIDE SEQUENCE</scope>
    <source>
        <strain evidence="1">AA19_3_7</strain>
        <tissue evidence="1">Leaf</tissue>
    </source>
</reference>
<gene>
    <name evidence="1" type="ORF">M8C21_026659</name>
</gene>
<dbReference type="EMBL" id="JAMZMK010000445">
    <property type="protein sequence ID" value="KAI7756340.1"/>
    <property type="molecule type" value="Genomic_DNA"/>
</dbReference>
<protein>
    <submittedName>
        <fullName evidence="1">Uncharacterized protein</fullName>
    </submittedName>
</protein>
<name>A0AAD5GV13_AMBAR</name>
<accession>A0AAD5GV13</accession>